<organism evidence="2 3">
    <name type="scientific">Caenorhabditis bovis</name>
    <dbReference type="NCBI Taxonomy" id="2654633"/>
    <lineage>
        <taxon>Eukaryota</taxon>
        <taxon>Metazoa</taxon>
        <taxon>Ecdysozoa</taxon>
        <taxon>Nematoda</taxon>
        <taxon>Chromadorea</taxon>
        <taxon>Rhabditida</taxon>
        <taxon>Rhabditina</taxon>
        <taxon>Rhabditomorpha</taxon>
        <taxon>Rhabditoidea</taxon>
        <taxon>Rhabditidae</taxon>
        <taxon>Peloderinae</taxon>
        <taxon>Caenorhabditis</taxon>
    </lineage>
</organism>
<dbReference type="EMBL" id="CADEPM010000005">
    <property type="protein sequence ID" value="CAB3405726.1"/>
    <property type="molecule type" value="Genomic_DNA"/>
</dbReference>
<feature type="transmembrane region" description="Helical" evidence="1">
    <location>
        <begin position="92"/>
        <end position="117"/>
    </location>
</feature>
<dbReference type="Proteomes" id="UP000494206">
    <property type="component" value="Unassembled WGS sequence"/>
</dbReference>
<dbReference type="AlphaFoldDB" id="A0A8S1EWN1"/>
<feature type="transmembrane region" description="Helical" evidence="1">
    <location>
        <begin position="158"/>
        <end position="181"/>
    </location>
</feature>
<evidence type="ECO:0000313" key="2">
    <source>
        <dbReference type="EMBL" id="CAB3405726.1"/>
    </source>
</evidence>
<comment type="caution">
    <text evidence="2">The sequence shown here is derived from an EMBL/GenBank/DDBJ whole genome shotgun (WGS) entry which is preliminary data.</text>
</comment>
<protein>
    <submittedName>
        <fullName evidence="2">Uncharacterized protein</fullName>
    </submittedName>
</protein>
<sequence>MEVIYSLPRKTKSSCGAKFQIPTIKVSKVRRSSSLHNVGGEATLQIDETKLSEVSALTPSSSYFSVKSPSPSSYVYTANMARYRCCFGACRLRVGACVIAVSCIIISILSLCSLLSISGQMESEDQTILTPPIVLSLIQFAASMILIVAVLTSCHILILPFVASCILNLLGLIVLCAWAVVRRSSLNPTIVPLVLIFSTGASLIYMWFLTIVSMAFVLIRDRKIMGYDDDFDVENRTFERVSSSIV</sequence>
<reference evidence="2 3" key="1">
    <citation type="submission" date="2020-04" db="EMBL/GenBank/DDBJ databases">
        <authorList>
            <person name="Laetsch R D."/>
            <person name="Stevens L."/>
            <person name="Kumar S."/>
            <person name="Blaxter L. M."/>
        </authorList>
    </citation>
    <scope>NUCLEOTIDE SEQUENCE [LARGE SCALE GENOMIC DNA]</scope>
</reference>
<name>A0A8S1EWN1_9PELO</name>
<feature type="transmembrane region" description="Helical" evidence="1">
    <location>
        <begin position="193"/>
        <end position="219"/>
    </location>
</feature>
<keyword evidence="1" id="KW-0812">Transmembrane</keyword>
<accession>A0A8S1EWN1</accession>
<keyword evidence="1" id="KW-0472">Membrane</keyword>
<evidence type="ECO:0000256" key="1">
    <source>
        <dbReference type="SAM" id="Phobius"/>
    </source>
</evidence>
<proteinExistence type="predicted"/>
<keyword evidence="3" id="KW-1185">Reference proteome</keyword>
<evidence type="ECO:0000313" key="3">
    <source>
        <dbReference type="Proteomes" id="UP000494206"/>
    </source>
</evidence>
<feature type="transmembrane region" description="Helical" evidence="1">
    <location>
        <begin position="129"/>
        <end position="151"/>
    </location>
</feature>
<gene>
    <name evidence="2" type="ORF">CBOVIS_LOCUS7889</name>
</gene>
<dbReference type="OrthoDB" id="5811368at2759"/>
<keyword evidence="1" id="KW-1133">Transmembrane helix</keyword>